<gene>
    <name evidence="2" type="ORF">LY01_00786</name>
</gene>
<dbReference type="GO" id="GO:0016209">
    <property type="term" value="F:antioxidant activity"/>
    <property type="evidence" value="ECO:0007669"/>
    <property type="project" value="InterPro"/>
</dbReference>
<dbReference type="SUPFAM" id="SSF52833">
    <property type="entry name" value="Thioredoxin-like"/>
    <property type="match status" value="1"/>
</dbReference>
<comment type="caution">
    <text evidence="2">The sequence shown here is derived from an EMBL/GenBank/DDBJ whole genome shotgun (WGS) entry which is preliminary data.</text>
</comment>
<sequence length="168" mass="19227">MKPTQQTPNLEINLINDTTWSLDKQHPEKYTLVIFYRGLHCPVCKKQLENVTKHLDELEERGINVIAVSMDSEKRAKKAGSSWNVEKLPIGYGLKRETAEQWGLYFSKGISDKEPDLFSEPGMFLIKADGTLYFSSVQTMPFTRPRIDAVIKAVDFVEEKNYPARGED</sequence>
<dbReference type="InterPro" id="IPR013766">
    <property type="entry name" value="Thioredoxin_domain"/>
</dbReference>
<proteinExistence type="predicted"/>
<dbReference type="OrthoDB" id="9809746at2"/>
<organism evidence="2 3">
    <name type="scientific">Nonlabens xylanidelens</name>
    <dbReference type="NCBI Taxonomy" id="191564"/>
    <lineage>
        <taxon>Bacteria</taxon>
        <taxon>Pseudomonadati</taxon>
        <taxon>Bacteroidota</taxon>
        <taxon>Flavobacteriia</taxon>
        <taxon>Flavobacteriales</taxon>
        <taxon>Flavobacteriaceae</taxon>
        <taxon>Nonlabens</taxon>
    </lineage>
</organism>
<dbReference type="RefSeq" id="WP_104514485.1">
    <property type="nucleotide sequence ID" value="NZ_MQVW01000027.1"/>
</dbReference>
<feature type="domain" description="Thioredoxin" evidence="1">
    <location>
        <begin position="1"/>
        <end position="159"/>
    </location>
</feature>
<dbReference type="GO" id="GO:0016491">
    <property type="term" value="F:oxidoreductase activity"/>
    <property type="evidence" value="ECO:0007669"/>
    <property type="project" value="InterPro"/>
</dbReference>
<dbReference type="Proteomes" id="UP000239002">
    <property type="component" value="Unassembled WGS sequence"/>
</dbReference>
<dbReference type="Gene3D" id="3.40.30.10">
    <property type="entry name" value="Glutaredoxin"/>
    <property type="match status" value="1"/>
</dbReference>
<dbReference type="PROSITE" id="PS51352">
    <property type="entry name" value="THIOREDOXIN_2"/>
    <property type="match status" value="1"/>
</dbReference>
<reference evidence="2 3" key="1">
    <citation type="submission" date="2018-02" db="EMBL/GenBank/DDBJ databases">
        <title>Genomic Encyclopedia of Archaeal and Bacterial Type Strains, Phase II (KMG-II): from individual species to whole genera.</title>
        <authorList>
            <person name="Goeker M."/>
        </authorList>
    </citation>
    <scope>NUCLEOTIDE SEQUENCE [LARGE SCALE GENOMIC DNA]</scope>
    <source>
        <strain evidence="2 3">DSM 16809</strain>
    </source>
</reference>
<evidence type="ECO:0000259" key="1">
    <source>
        <dbReference type="PROSITE" id="PS51352"/>
    </source>
</evidence>
<evidence type="ECO:0000313" key="2">
    <source>
        <dbReference type="EMBL" id="PPK96960.1"/>
    </source>
</evidence>
<dbReference type="EMBL" id="PTJE01000001">
    <property type="protein sequence ID" value="PPK96960.1"/>
    <property type="molecule type" value="Genomic_DNA"/>
</dbReference>
<dbReference type="InterPro" id="IPR036249">
    <property type="entry name" value="Thioredoxin-like_sf"/>
</dbReference>
<dbReference type="AlphaFoldDB" id="A0A2S6IS43"/>
<dbReference type="Pfam" id="PF00578">
    <property type="entry name" value="AhpC-TSA"/>
    <property type="match status" value="1"/>
</dbReference>
<protein>
    <submittedName>
        <fullName evidence="2">Peroxiredoxin</fullName>
    </submittedName>
</protein>
<name>A0A2S6IS43_9FLAO</name>
<dbReference type="InterPro" id="IPR000866">
    <property type="entry name" value="AhpC/TSA"/>
</dbReference>
<keyword evidence="3" id="KW-1185">Reference proteome</keyword>
<dbReference type="CDD" id="cd02970">
    <property type="entry name" value="PRX_like2"/>
    <property type="match status" value="1"/>
</dbReference>
<evidence type="ECO:0000313" key="3">
    <source>
        <dbReference type="Proteomes" id="UP000239002"/>
    </source>
</evidence>
<accession>A0A2S6IS43</accession>